<sequence length="125" mass="12742">MAGSARSTLCASLTRSCAGKGKCAGAAAWAFGTWQIAPCSSSLPTTAPPSAPVPPVTTTCLPSSVSVIFDRSSHSYAAPPPKVAPFAQSLNRNLDDAASFARVKPAAIRRGSHCQADAATALNRQ</sequence>
<comment type="caution">
    <text evidence="1">The sequence shown here is derived from an EMBL/GenBank/DDBJ whole genome shotgun (WGS) entry which is preliminary data.</text>
</comment>
<protein>
    <submittedName>
        <fullName evidence="1">Uncharacterized protein</fullName>
    </submittedName>
</protein>
<accession>A0ABM9DE66</accession>
<dbReference type="Proteomes" id="UP001153050">
    <property type="component" value="Unassembled WGS sequence"/>
</dbReference>
<evidence type="ECO:0000313" key="1">
    <source>
        <dbReference type="EMBL" id="CAH2394847.1"/>
    </source>
</evidence>
<keyword evidence="2" id="KW-1185">Reference proteome</keyword>
<name>A0ABM9DE66_9HYPH</name>
<gene>
    <name evidence="1" type="ORF">MES5069_10017</name>
</gene>
<proteinExistence type="predicted"/>
<reference evidence="1 2" key="1">
    <citation type="submission" date="2022-03" db="EMBL/GenBank/DDBJ databases">
        <authorList>
            <person name="Brunel B."/>
        </authorList>
    </citation>
    <scope>NUCLEOTIDE SEQUENCE [LARGE SCALE GENOMIC DNA]</scope>
    <source>
        <strain evidence="1">STM5069sample</strain>
    </source>
</reference>
<dbReference type="EMBL" id="CAKXZT010000001">
    <property type="protein sequence ID" value="CAH2394847.1"/>
    <property type="molecule type" value="Genomic_DNA"/>
</dbReference>
<evidence type="ECO:0000313" key="2">
    <source>
        <dbReference type="Proteomes" id="UP001153050"/>
    </source>
</evidence>
<organism evidence="1 2">
    <name type="scientific">Mesorhizobium escarrei</name>
    <dbReference type="NCBI Taxonomy" id="666018"/>
    <lineage>
        <taxon>Bacteria</taxon>
        <taxon>Pseudomonadati</taxon>
        <taxon>Pseudomonadota</taxon>
        <taxon>Alphaproteobacteria</taxon>
        <taxon>Hyphomicrobiales</taxon>
        <taxon>Phyllobacteriaceae</taxon>
        <taxon>Mesorhizobium</taxon>
    </lineage>
</organism>